<dbReference type="GO" id="GO:0008270">
    <property type="term" value="F:zinc ion binding"/>
    <property type="evidence" value="ECO:0007669"/>
    <property type="project" value="UniProtKB-KW"/>
</dbReference>
<dbReference type="Pfam" id="PF21530">
    <property type="entry name" value="Pif1_2B_dom"/>
    <property type="match status" value="1"/>
</dbReference>
<dbReference type="GO" id="GO:0043139">
    <property type="term" value="F:5'-3' DNA helicase activity"/>
    <property type="evidence" value="ECO:0007669"/>
    <property type="project" value="UniProtKB-EC"/>
</dbReference>
<keyword evidence="1" id="KW-0863">Zinc-finger</keyword>
<dbReference type="PANTHER" id="PTHR10492:SF57">
    <property type="entry name" value="ATP-DEPENDENT DNA HELICASE"/>
    <property type="match status" value="1"/>
</dbReference>
<comment type="catalytic activity">
    <reaction evidence="2">
        <text>ATP + H2O = ADP + phosphate + H(+)</text>
        <dbReference type="Rhea" id="RHEA:13065"/>
        <dbReference type="ChEBI" id="CHEBI:15377"/>
        <dbReference type="ChEBI" id="CHEBI:15378"/>
        <dbReference type="ChEBI" id="CHEBI:30616"/>
        <dbReference type="ChEBI" id="CHEBI:43474"/>
        <dbReference type="ChEBI" id="CHEBI:456216"/>
        <dbReference type="EC" id="5.6.2.3"/>
    </reaction>
</comment>
<dbReference type="SMART" id="SM00343">
    <property type="entry name" value="ZnF_C2HC"/>
    <property type="match status" value="2"/>
</dbReference>
<dbReference type="GO" id="GO:0006281">
    <property type="term" value="P:DNA repair"/>
    <property type="evidence" value="ECO:0007669"/>
    <property type="project" value="UniProtKB-KW"/>
</dbReference>
<comment type="similarity">
    <text evidence="2">Belongs to the helicase family.</text>
</comment>
<dbReference type="OrthoDB" id="1728974at2759"/>
<sequence>MPLSEITFDNNHQNVLIMNSLNNPHYIQNNGIPILYTNMNYQYNNEPNNIQYNIISGQSILDTNFTNQQSNQFRLQQIANSLNLPNNAQLIQENDNANAINTQINNNNNSQITTDNNTNMISVNEFLDDSENENMQIEPIETASVYQQNVRRKETSCACGSTSHKRKTYHSCPLNPYQNSNGYFYMSARKKFDQKSHFSPTVVLDKSSPNYGRFVLNENFIQCPDCKAQMWPEEQSDGTICNPKFSTCCLKGRVKLPESSPLPSLFTELLTGNQPINNHFKSKIRLYNSIFAFTSFRAQIDEKLASSRSGVYTFRLNGTIYHHYSDLGVQQNNKPKFAQIYFYDSDQQVDFRTNLSKDLDKNLVISIQNILIELNPFIKQFAFASAFIKLNPFYDLKILIKDHNTKDPRRYNNPNSSDFAAIFYHNELNDNDYKREVILHTRESNRLKIINDTHQSYDPLHYVLMYPNGQHGWAPQKYPLLPPKNINQNRVIDNQNTDDSCSDSEELIKEKFITALQFYSFRLQIRENSCLQLYGRLFHQFCVDMYVKIENSRLKYIQLNQDKLRSNLYQGLADAINNDDYNLENLGKKVVLPSSFQGGPRHMLQLYQDAMAIVRFYGKPDLFITFTCNPNWPDLKVKLNEFQQPLDRPDLIVRIFKLKLKELMYDLTKREIFGSVKSYIYVIEFQKRGLPHCHILLILNNDSKFRTAKDVDLAINAQIPDPNQYPLAYRTVINSMIHGPCGNLNPNSSCMKNGICSKKYPRAFTESTILNSNGYPIYKRSANSIKVKINGKYEVDNSFVVPHNLLLATKYDAHINVEICSTVKAVKYLYKYVYKGHDRIEIDLRISDKNIPIPRNLDECSRFRDSRYVSAIESCWRIFHYQLYSHTPAVYRLAIHLENQQNVVINTQMDPLVQLHKSQKTTLTAWFDFNQKYEEIGRNLCYHEMPSVCVWEKNKREWKIRRKVNKNVIGRMYYTSITDFERYCLRLILIHKKGAKSFEDLRTVNNHIHDTYKSAALAMGLIEDDKSIIQCLNEAYTILSNPNQFREFFVQILMTYEAKNVNEIWEIFKEKLSEDIWYQYTLKYSQNVNDFIQEILNLALKKIHDILLEFDAPINLIEQLPKIDNTLIQIAELPQIIRQELNYPNIETSEFYEENYKKLNPEQLAIFKTIISPSNRLTNAFFIDGPGGTGKTFLYNTILAYFRSKNKIAISVASSGIAALLLNGGRTAHSRFKIPINIHEDSISSIELQSEEAKLIRLAEIIIWDEAPMMNRYVFECFDRLLKDIMKQDDPSNNKKPFGGKKVCLGGDFRQILPVILHGGKLEILSVTLIQSYLWPHIKPLSLRKNMRIYDDELNKKYADFLLKIGKGEIKTEKIGNYEDFVRLPDELCLNLDLDELVKKTYPELEKNFLNSDFILNRAILSTTNNEVDKINEFIIQKFPGEEHVYFSVNKCLNDKEDSFIPTEYLNSLNISGLPPHNLKLKLNQPIILIRNICPQRSLCNGTRLIIRGLYSHLIKAEIAFGIHKGRHVLIPKMKLNPSENVFPFNFERFQFPIRPAFAITINKSQGQTLKFVGIYLNEPCFTHGQLYVALSRVTNVKNIKIACENGMTRNVVYKEFTGKRLEKYYKSNDGKNDYDELIDLIGLVKEEDLFQKNNILYLTVTVYLQEDFEILNRNQNVIIINRKGEEILKLTVVNNEQIIFVAIKNVSVSIQLNKYVEQVKKCLDTYNLKEINRKVRSDRMPTNTLIAVANNEKSFIDILKNGLQLKDKLNASEPWVFKPLQCLKCGQLGHKIIDCDRVEFRCLKCSKSGHETEKCEASSKDYCCINCLKNTLAISECMMLLKVNTKNVIEKLIVIQRDDIKTITEPVLEHNDKINYLNKKTDKFEFRMIANSNYIAENLNSFKSFLQELDKSQVFNKTRSLEEHNEIKSKIVLKKIQIHAFLN</sequence>
<keyword evidence="2" id="KW-0227">DNA damage</keyword>
<keyword evidence="1" id="KW-0862">Zinc</keyword>
<dbReference type="PROSITE" id="PS50158">
    <property type="entry name" value="ZF_CCHC"/>
    <property type="match status" value="1"/>
</dbReference>
<dbReference type="InterPro" id="IPR027417">
    <property type="entry name" value="P-loop_NTPase"/>
</dbReference>
<dbReference type="GO" id="GO:0005524">
    <property type="term" value="F:ATP binding"/>
    <property type="evidence" value="ECO:0007669"/>
    <property type="project" value="UniProtKB-KW"/>
</dbReference>
<evidence type="ECO:0000259" key="3">
    <source>
        <dbReference type="PROSITE" id="PS50158"/>
    </source>
</evidence>
<dbReference type="InterPro" id="IPR036875">
    <property type="entry name" value="Znf_CCHC_sf"/>
</dbReference>
<dbReference type="InterPro" id="IPR049163">
    <property type="entry name" value="Pif1-like_2B_dom"/>
</dbReference>
<keyword evidence="2" id="KW-0234">DNA repair</keyword>
<organism evidence="4 5">
    <name type="scientific">Brachionus calyciflorus</name>
    <dbReference type="NCBI Taxonomy" id="104777"/>
    <lineage>
        <taxon>Eukaryota</taxon>
        <taxon>Metazoa</taxon>
        <taxon>Spiralia</taxon>
        <taxon>Gnathifera</taxon>
        <taxon>Rotifera</taxon>
        <taxon>Eurotatoria</taxon>
        <taxon>Monogononta</taxon>
        <taxon>Pseudotrocha</taxon>
        <taxon>Ploima</taxon>
        <taxon>Brachionidae</taxon>
        <taxon>Brachionus</taxon>
    </lineage>
</organism>
<dbReference type="InterPro" id="IPR010285">
    <property type="entry name" value="DNA_helicase_pif1-like_DEAD"/>
</dbReference>
<dbReference type="GO" id="GO:0003676">
    <property type="term" value="F:nucleic acid binding"/>
    <property type="evidence" value="ECO:0007669"/>
    <property type="project" value="InterPro"/>
</dbReference>
<keyword evidence="2" id="KW-0547">Nucleotide-binding</keyword>
<dbReference type="CDD" id="cd18809">
    <property type="entry name" value="SF1_C_RecD"/>
    <property type="match status" value="1"/>
</dbReference>
<keyword evidence="2" id="KW-0067">ATP-binding</keyword>
<feature type="domain" description="CCHC-type" evidence="3">
    <location>
        <begin position="1783"/>
        <end position="1796"/>
    </location>
</feature>
<dbReference type="SUPFAM" id="SSF57756">
    <property type="entry name" value="Retrovirus zinc finger-like domains"/>
    <property type="match status" value="1"/>
</dbReference>
<reference evidence="4" key="1">
    <citation type="submission" date="2021-02" db="EMBL/GenBank/DDBJ databases">
        <authorList>
            <person name="Nowell W R."/>
        </authorList>
    </citation>
    <scope>NUCLEOTIDE SEQUENCE</scope>
    <source>
        <strain evidence="4">Ploen Becks lab</strain>
    </source>
</reference>
<dbReference type="InterPro" id="IPR025476">
    <property type="entry name" value="Helitron_helicase-like"/>
</dbReference>
<gene>
    <name evidence="4" type="ORF">OXX778_LOCUS10526</name>
</gene>
<evidence type="ECO:0000313" key="5">
    <source>
        <dbReference type="Proteomes" id="UP000663879"/>
    </source>
</evidence>
<evidence type="ECO:0000313" key="4">
    <source>
        <dbReference type="EMBL" id="CAF0883254.1"/>
    </source>
</evidence>
<dbReference type="InterPro" id="IPR001878">
    <property type="entry name" value="Znf_CCHC"/>
</dbReference>
<accession>A0A813YEY1</accession>
<dbReference type="GO" id="GO:0016787">
    <property type="term" value="F:hydrolase activity"/>
    <property type="evidence" value="ECO:0007669"/>
    <property type="project" value="UniProtKB-KW"/>
</dbReference>
<dbReference type="SUPFAM" id="SSF52540">
    <property type="entry name" value="P-loop containing nucleoside triphosphate hydrolases"/>
    <property type="match status" value="2"/>
</dbReference>
<protein>
    <recommendedName>
        <fullName evidence="2">ATP-dependent DNA helicase</fullName>
        <ecNumber evidence="2">5.6.2.3</ecNumber>
    </recommendedName>
</protein>
<dbReference type="GO" id="GO:0000723">
    <property type="term" value="P:telomere maintenance"/>
    <property type="evidence" value="ECO:0007669"/>
    <property type="project" value="InterPro"/>
</dbReference>
<comment type="caution">
    <text evidence="4">The sequence shown here is derived from an EMBL/GenBank/DDBJ whole genome shotgun (WGS) entry which is preliminary data.</text>
</comment>
<proteinExistence type="inferred from homology"/>
<dbReference type="GO" id="GO:0006310">
    <property type="term" value="P:DNA recombination"/>
    <property type="evidence" value="ECO:0007669"/>
    <property type="project" value="UniProtKB-KW"/>
</dbReference>
<dbReference type="Pfam" id="PF14214">
    <property type="entry name" value="Helitron_like_N"/>
    <property type="match status" value="1"/>
</dbReference>
<comment type="cofactor">
    <cofactor evidence="2">
        <name>Mg(2+)</name>
        <dbReference type="ChEBI" id="CHEBI:18420"/>
    </cofactor>
</comment>
<evidence type="ECO:0000256" key="1">
    <source>
        <dbReference type="PROSITE-ProRule" id="PRU00047"/>
    </source>
</evidence>
<keyword evidence="1" id="KW-0479">Metal-binding</keyword>
<keyword evidence="5" id="KW-1185">Reference proteome</keyword>
<keyword evidence="2" id="KW-0233">DNA recombination</keyword>
<dbReference type="EMBL" id="CAJNOC010001678">
    <property type="protein sequence ID" value="CAF0883254.1"/>
    <property type="molecule type" value="Genomic_DNA"/>
</dbReference>
<name>A0A813YEY1_9BILA</name>
<keyword evidence="2" id="KW-0347">Helicase</keyword>
<evidence type="ECO:0000256" key="2">
    <source>
        <dbReference type="RuleBase" id="RU363044"/>
    </source>
</evidence>
<dbReference type="PANTHER" id="PTHR10492">
    <property type="match status" value="1"/>
</dbReference>
<keyword evidence="2" id="KW-0378">Hydrolase</keyword>
<dbReference type="Pfam" id="PF05970">
    <property type="entry name" value="PIF1"/>
    <property type="match status" value="1"/>
</dbReference>
<dbReference type="Proteomes" id="UP000663879">
    <property type="component" value="Unassembled WGS sequence"/>
</dbReference>
<dbReference type="EC" id="5.6.2.3" evidence="2"/>
<dbReference type="Gene3D" id="3.40.50.300">
    <property type="entry name" value="P-loop containing nucleotide triphosphate hydrolases"/>
    <property type="match status" value="1"/>
</dbReference>